<organism evidence="3 4">
    <name type="scientific">Halovenus rubra</name>
    <dbReference type="NCBI Taxonomy" id="869890"/>
    <lineage>
        <taxon>Archaea</taxon>
        <taxon>Methanobacteriati</taxon>
        <taxon>Methanobacteriota</taxon>
        <taxon>Stenosarchaea group</taxon>
        <taxon>Halobacteria</taxon>
        <taxon>Halobacteriales</taxon>
        <taxon>Haloarculaceae</taxon>
        <taxon>Halovenus</taxon>
    </lineage>
</organism>
<dbReference type="InterPro" id="IPR028098">
    <property type="entry name" value="Glyco_trans_4-like_N"/>
</dbReference>
<accession>A0ABD5X903</accession>
<evidence type="ECO:0000313" key="4">
    <source>
        <dbReference type="Proteomes" id="UP001596414"/>
    </source>
</evidence>
<evidence type="ECO:0000313" key="3">
    <source>
        <dbReference type="EMBL" id="MFC7127670.1"/>
    </source>
</evidence>
<keyword evidence="3" id="KW-0808">Transferase</keyword>
<keyword evidence="3" id="KW-0328">Glycosyltransferase</keyword>
<dbReference type="PANTHER" id="PTHR45947:SF3">
    <property type="entry name" value="SULFOQUINOVOSYL TRANSFERASE SQD2"/>
    <property type="match status" value="1"/>
</dbReference>
<dbReference type="Pfam" id="PF13439">
    <property type="entry name" value="Glyco_transf_4"/>
    <property type="match status" value="1"/>
</dbReference>
<reference evidence="3 4" key="1">
    <citation type="journal article" date="2014" name="Int. J. Syst. Evol. Microbiol.">
        <title>Complete genome sequence of Corynebacterium casei LMG S-19264T (=DSM 44701T), isolated from a smear-ripened cheese.</title>
        <authorList>
            <consortium name="US DOE Joint Genome Institute (JGI-PGF)"/>
            <person name="Walter F."/>
            <person name="Albersmeier A."/>
            <person name="Kalinowski J."/>
            <person name="Ruckert C."/>
        </authorList>
    </citation>
    <scope>NUCLEOTIDE SEQUENCE [LARGE SCALE GENOMIC DNA]</scope>
    <source>
        <strain evidence="3 4">CGMCC 4.7215</strain>
    </source>
</reference>
<dbReference type="InterPro" id="IPR001296">
    <property type="entry name" value="Glyco_trans_1"/>
</dbReference>
<sequence>MVRVLVFVNEFTSTSIPVEIAAKTHSQSGVEITLVSYYDGPEDSIDPDVEALDIPMFKLNASSRIDLAAYRRLRRICVEQNVDILHTHHNSTGSISRLAVVGTDTQIINTEHNDHQYFSHLQKSVNAVTYPLTDTMVSNSKNTKTSLEWYEKLLLGETRHEVVYNGIDTSRIDETEDSVIDLPTDPLVVTAGRLVEQKNYSTLLRAFSKVVNQVPEATLVIVGDGPLSDELETLAADLGIEESVIFTGYLPRREDVYGVYKEAQIAVFPSWYEGFCVAAVEAMAAGLPVVVSDIHVLREVVGDPGIFADPNVPDTFTNAVVELLENPDKCEQSGNETRERAREKFSLGYTAQEYLNLYEMMAERS</sequence>
<feature type="domain" description="Glycosyl transferase family 1" evidence="1">
    <location>
        <begin position="184"/>
        <end position="340"/>
    </location>
</feature>
<feature type="domain" description="Glycosyltransferase subfamily 4-like N-terminal" evidence="2">
    <location>
        <begin position="23"/>
        <end position="171"/>
    </location>
</feature>
<dbReference type="Gene3D" id="3.40.50.2000">
    <property type="entry name" value="Glycogen Phosphorylase B"/>
    <property type="match status" value="2"/>
</dbReference>
<dbReference type="RefSeq" id="WP_267635736.1">
    <property type="nucleotide sequence ID" value="NZ_JAODIY010000001.1"/>
</dbReference>
<dbReference type="EMBL" id="JBHSZQ010000051">
    <property type="protein sequence ID" value="MFC7127670.1"/>
    <property type="molecule type" value="Genomic_DNA"/>
</dbReference>
<dbReference type="PANTHER" id="PTHR45947">
    <property type="entry name" value="SULFOQUINOVOSYL TRANSFERASE SQD2"/>
    <property type="match status" value="1"/>
</dbReference>
<name>A0ABD5X903_9EURY</name>
<dbReference type="AlphaFoldDB" id="A0ABD5X903"/>
<comment type="caution">
    <text evidence="3">The sequence shown here is derived from an EMBL/GenBank/DDBJ whole genome shotgun (WGS) entry which is preliminary data.</text>
</comment>
<evidence type="ECO:0000259" key="2">
    <source>
        <dbReference type="Pfam" id="PF13439"/>
    </source>
</evidence>
<dbReference type="Proteomes" id="UP001596414">
    <property type="component" value="Unassembled WGS sequence"/>
</dbReference>
<dbReference type="InterPro" id="IPR050194">
    <property type="entry name" value="Glycosyltransferase_grp1"/>
</dbReference>
<dbReference type="CDD" id="cd03811">
    <property type="entry name" value="GT4_GT28_WabH-like"/>
    <property type="match status" value="1"/>
</dbReference>
<proteinExistence type="predicted"/>
<dbReference type="GO" id="GO:0016757">
    <property type="term" value="F:glycosyltransferase activity"/>
    <property type="evidence" value="ECO:0007669"/>
    <property type="project" value="UniProtKB-KW"/>
</dbReference>
<protein>
    <submittedName>
        <fullName evidence="3">Glycosyltransferase</fullName>
        <ecNumber evidence="3">2.4.-.-</ecNumber>
    </submittedName>
</protein>
<dbReference type="Pfam" id="PF00534">
    <property type="entry name" value="Glycos_transf_1"/>
    <property type="match status" value="1"/>
</dbReference>
<evidence type="ECO:0000259" key="1">
    <source>
        <dbReference type="Pfam" id="PF00534"/>
    </source>
</evidence>
<dbReference type="EC" id="2.4.-.-" evidence="3"/>
<gene>
    <name evidence="3" type="ORF">ACFQJ7_16875</name>
</gene>
<dbReference type="SUPFAM" id="SSF53756">
    <property type="entry name" value="UDP-Glycosyltransferase/glycogen phosphorylase"/>
    <property type="match status" value="1"/>
</dbReference>